<dbReference type="CDD" id="cd22297">
    <property type="entry name" value="PSMD4_RAZUL"/>
    <property type="match status" value="1"/>
</dbReference>
<dbReference type="PANTHER" id="PTHR10223">
    <property type="entry name" value="26S PROTEASOME NON-ATPASE REGULATORY SUBUNIT 4"/>
    <property type="match status" value="1"/>
</dbReference>
<dbReference type="PANTHER" id="PTHR10223:SF0">
    <property type="entry name" value="26S PROTEASOME NON-ATPASE REGULATORY SUBUNIT 4"/>
    <property type="match status" value="1"/>
</dbReference>
<feature type="compositionally biased region" description="Basic and acidic residues" evidence="2">
    <location>
        <begin position="217"/>
        <end position="232"/>
    </location>
</feature>
<organism evidence="3 4">
    <name type="scientific">Acanthoscelides obtectus</name>
    <name type="common">Bean weevil</name>
    <name type="synonym">Bruchus obtectus</name>
    <dbReference type="NCBI Taxonomy" id="200917"/>
    <lineage>
        <taxon>Eukaryota</taxon>
        <taxon>Metazoa</taxon>
        <taxon>Ecdysozoa</taxon>
        <taxon>Arthropoda</taxon>
        <taxon>Hexapoda</taxon>
        <taxon>Insecta</taxon>
        <taxon>Pterygota</taxon>
        <taxon>Neoptera</taxon>
        <taxon>Endopterygota</taxon>
        <taxon>Coleoptera</taxon>
        <taxon>Polyphaga</taxon>
        <taxon>Cucujiformia</taxon>
        <taxon>Chrysomeloidea</taxon>
        <taxon>Chrysomelidae</taxon>
        <taxon>Bruchinae</taxon>
        <taxon>Bruchini</taxon>
        <taxon>Acanthoscelides</taxon>
    </lineage>
</organism>
<feature type="compositionally biased region" description="Low complexity" evidence="2">
    <location>
        <begin position="160"/>
        <end position="170"/>
    </location>
</feature>
<comment type="caution">
    <text evidence="3">The sequence shown here is derived from an EMBL/GenBank/DDBJ whole genome shotgun (WGS) entry which is preliminary data.</text>
</comment>
<dbReference type="Gene3D" id="6.10.300.40">
    <property type="match status" value="1"/>
</dbReference>
<dbReference type="InterPro" id="IPR003903">
    <property type="entry name" value="UIM_dom"/>
</dbReference>
<dbReference type="InterPro" id="IPR027040">
    <property type="entry name" value="PSMD4"/>
</dbReference>
<evidence type="ECO:0000313" key="3">
    <source>
        <dbReference type="EMBL" id="CAH1980201.1"/>
    </source>
</evidence>
<dbReference type="GO" id="GO:0005634">
    <property type="term" value="C:nucleus"/>
    <property type="evidence" value="ECO:0007669"/>
    <property type="project" value="TreeGrafter"/>
</dbReference>
<keyword evidence="4" id="KW-1185">Reference proteome</keyword>
<dbReference type="GO" id="GO:0008540">
    <property type="term" value="C:proteasome regulatory particle, base subcomplex"/>
    <property type="evidence" value="ECO:0007669"/>
    <property type="project" value="TreeGrafter"/>
</dbReference>
<dbReference type="GO" id="GO:0031593">
    <property type="term" value="F:polyubiquitin modification-dependent protein binding"/>
    <property type="evidence" value="ECO:0007669"/>
    <property type="project" value="TreeGrafter"/>
</dbReference>
<dbReference type="InterPro" id="IPR049590">
    <property type="entry name" value="PSMD4_RAZUL-like"/>
</dbReference>
<dbReference type="GO" id="GO:0043161">
    <property type="term" value="P:proteasome-mediated ubiquitin-dependent protein catabolic process"/>
    <property type="evidence" value="ECO:0007669"/>
    <property type="project" value="TreeGrafter"/>
</dbReference>
<feature type="region of interest" description="Disordered" evidence="2">
    <location>
        <begin position="154"/>
        <end position="232"/>
    </location>
</feature>
<evidence type="ECO:0000256" key="1">
    <source>
        <dbReference type="ARBA" id="ARBA00022737"/>
    </source>
</evidence>
<name>A0A9P0KVZ3_ACAOB</name>
<dbReference type="Gene3D" id="1.10.287.3990">
    <property type="match status" value="1"/>
</dbReference>
<feature type="compositionally biased region" description="Basic and acidic residues" evidence="2">
    <location>
        <begin position="61"/>
        <end position="81"/>
    </location>
</feature>
<proteinExistence type="predicted"/>
<protein>
    <recommendedName>
        <fullName evidence="5">26S proteasome non-ATPase regulatory subunit 4</fullName>
    </recommendedName>
</protein>
<dbReference type="PROSITE" id="PS50330">
    <property type="entry name" value="UIM"/>
    <property type="match status" value="3"/>
</dbReference>
<feature type="non-terminal residue" evidence="3">
    <location>
        <position position="1"/>
    </location>
</feature>
<feature type="compositionally biased region" description="Gly residues" evidence="2">
    <location>
        <begin position="30"/>
        <end position="42"/>
    </location>
</feature>
<dbReference type="AlphaFoldDB" id="A0A9P0KVZ3"/>
<keyword evidence="1" id="KW-0677">Repeat</keyword>
<feature type="compositionally biased region" description="Acidic residues" evidence="2">
    <location>
        <begin position="175"/>
        <end position="184"/>
    </location>
</feature>
<evidence type="ECO:0000313" key="4">
    <source>
        <dbReference type="Proteomes" id="UP001152888"/>
    </source>
</evidence>
<evidence type="ECO:0008006" key="5">
    <source>
        <dbReference type="Google" id="ProtNLM"/>
    </source>
</evidence>
<dbReference type="Proteomes" id="UP001152888">
    <property type="component" value="Unassembled WGS sequence"/>
</dbReference>
<feature type="region of interest" description="Disordered" evidence="2">
    <location>
        <begin position="1"/>
        <end position="134"/>
    </location>
</feature>
<dbReference type="Pfam" id="PF02809">
    <property type="entry name" value="UIM"/>
    <property type="match status" value="3"/>
</dbReference>
<gene>
    <name evidence="3" type="ORF">ACAOBT_LOCUS13854</name>
</gene>
<dbReference type="SMART" id="SM00726">
    <property type="entry name" value="UIM"/>
    <property type="match status" value="3"/>
</dbReference>
<evidence type="ECO:0000256" key="2">
    <source>
        <dbReference type="SAM" id="MobiDB-lite"/>
    </source>
</evidence>
<dbReference type="GO" id="GO:0005829">
    <property type="term" value="C:cytosol"/>
    <property type="evidence" value="ECO:0007669"/>
    <property type="project" value="TreeGrafter"/>
</dbReference>
<dbReference type="OrthoDB" id="1731724at2759"/>
<sequence length="232" mass="24674">DGASSHLVTVPPGPHLSDALISSPIIQGEDGTGAAGLGGSGFEFGVDPNEDPELALALRVSMEEQRQRQEEEARRRARETQDGATDDGAGTKMDVTGGGTKEEPSEEALLERALAMSMEEGKGQQQTAQARSGPVDFANMTEDEQIAFAMQMSMQDAQESSASNTNASAAKAEPMEVEGDEDYSEVMNDPAFLQSVLENLPGVDPQSEAIKQAVGSLKDKKKDDKSDDKQKK</sequence>
<reference evidence="3" key="1">
    <citation type="submission" date="2022-03" db="EMBL/GenBank/DDBJ databases">
        <authorList>
            <person name="Sayadi A."/>
        </authorList>
    </citation>
    <scope>NUCLEOTIDE SEQUENCE</scope>
</reference>
<accession>A0A9P0KVZ3</accession>
<dbReference type="EMBL" id="CAKOFQ010006892">
    <property type="protein sequence ID" value="CAH1980201.1"/>
    <property type="molecule type" value="Genomic_DNA"/>
</dbReference>